<dbReference type="GO" id="GO:0016020">
    <property type="term" value="C:membrane"/>
    <property type="evidence" value="ECO:0007669"/>
    <property type="project" value="UniProtKB-SubCell"/>
</dbReference>
<dbReference type="AlphaFoldDB" id="A0AAD3HRM5"/>
<evidence type="ECO:0000256" key="3">
    <source>
        <dbReference type="ARBA" id="ARBA00022692"/>
    </source>
</evidence>
<evidence type="ECO:0000313" key="9">
    <source>
        <dbReference type="Proteomes" id="UP001054857"/>
    </source>
</evidence>
<name>A0AAD3HRM5_9CHLO</name>
<reference evidence="8 9" key="1">
    <citation type="journal article" date="2021" name="Sci. Rep.">
        <title>Genome sequencing of the multicellular alga Astrephomene provides insights into convergent evolution of germ-soma differentiation.</title>
        <authorList>
            <person name="Yamashita S."/>
            <person name="Yamamoto K."/>
            <person name="Matsuzaki R."/>
            <person name="Suzuki S."/>
            <person name="Yamaguchi H."/>
            <person name="Hirooka S."/>
            <person name="Minakuchi Y."/>
            <person name="Miyagishima S."/>
            <person name="Kawachi M."/>
            <person name="Toyoda A."/>
            <person name="Nozaki H."/>
        </authorList>
    </citation>
    <scope>NUCLEOTIDE SEQUENCE [LARGE SCALE GENOMIC DNA]</scope>
    <source>
        <strain evidence="8 9">NIES-4017</strain>
    </source>
</reference>
<proteinExistence type="inferred from homology"/>
<evidence type="ECO:0000256" key="6">
    <source>
        <dbReference type="SAM" id="MobiDB-lite"/>
    </source>
</evidence>
<dbReference type="Proteomes" id="UP001054857">
    <property type="component" value="Unassembled WGS sequence"/>
</dbReference>
<feature type="transmembrane region" description="Helical" evidence="7">
    <location>
        <begin position="97"/>
        <end position="115"/>
    </location>
</feature>
<dbReference type="EMBL" id="BMAR01000037">
    <property type="protein sequence ID" value="GFR50391.1"/>
    <property type="molecule type" value="Genomic_DNA"/>
</dbReference>
<feature type="transmembrane region" description="Helical" evidence="7">
    <location>
        <begin position="122"/>
        <end position="141"/>
    </location>
</feature>
<keyword evidence="9" id="KW-1185">Reference proteome</keyword>
<dbReference type="InterPro" id="IPR044890">
    <property type="entry name" value="TMEM14_sf"/>
</dbReference>
<evidence type="ECO:0000256" key="5">
    <source>
        <dbReference type="ARBA" id="ARBA00023136"/>
    </source>
</evidence>
<evidence type="ECO:0000256" key="4">
    <source>
        <dbReference type="ARBA" id="ARBA00022989"/>
    </source>
</evidence>
<comment type="subcellular location">
    <subcellularLocation>
        <location evidence="1">Membrane</location>
    </subcellularLocation>
</comment>
<dbReference type="Gene3D" id="1.10.10.1740">
    <property type="entry name" value="Transmembrane protein 14-like"/>
    <property type="match status" value="1"/>
</dbReference>
<dbReference type="InterPro" id="IPR005349">
    <property type="entry name" value="TMEM14"/>
</dbReference>
<keyword evidence="4 7" id="KW-1133">Transmembrane helix</keyword>
<comment type="similarity">
    <text evidence="2">Belongs to the TMEM14 family.</text>
</comment>
<keyword evidence="3 7" id="KW-0812">Transmembrane</keyword>
<sequence>MLTSRLATPIRVSVKDSGLRVISACPLQRSCVSRRGLAYNLHGLTAPTTRGQYAAPARAAGGGGGGSGGAAGGGGGGAGSSSGGAGGDSSQPHPMRYFTFGFALLLAAGGALAFARKRSGKSLAAASGAALILGLCGRAMVGAAAQGPARVAFAMCTLLGVVMASRF</sequence>
<comment type="caution">
    <text evidence="8">The sequence shown here is derived from an EMBL/GenBank/DDBJ whole genome shotgun (WGS) entry which is preliminary data.</text>
</comment>
<evidence type="ECO:0000256" key="1">
    <source>
        <dbReference type="ARBA" id="ARBA00004370"/>
    </source>
</evidence>
<evidence type="ECO:0000256" key="7">
    <source>
        <dbReference type="SAM" id="Phobius"/>
    </source>
</evidence>
<protein>
    <submittedName>
        <fullName evidence="8">Uncharacterized protein</fullName>
    </submittedName>
</protein>
<dbReference type="Pfam" id="PF03647">
    <property type="entry name" value="Tmemb_14"/>
    <property type="match status" value="1"/>
</dbReference>
<feature type="region of interest" description="Disordered" evidence="6">
    <location>
        <begin position="65"/>
        <end position="90"/>
    </location>
</feature>
<feature type="non-terminal residue" evidence="8">
    <location>
        <position position="167"/>
    </location>
</feature>
<gene>
    <name evidence="8" type="ORF">Agub_g12607</name>
</gene>
<evidence type="ECO:0000313" key="8">
    <source>
        <dbReference type="EMBL" id="GFR50391.1"/>
    </source>
</evidence>
<evidence type="ECO:0000256" key="2">
    <source>
        <dbReference type="ARBA" id="ARBA00007590"/>
    </source>
</evidence>
<keyword evidence="5 7" id="KW-0472">Membrane</keyword>
<feature type="compositionally biased region" description="Gly residues" evidence="6">
    <location>
        <begin position="65"/>
        <end position="87"/>
    </location>
</feature>
<accession>A0AAD3HRM5</accession>
<organism evidence="8 9">
    <name type="scientific">Astrephomene gubernaculifera</name>
    <dbReference type="NCBI Taxonomy" id="47775"/>
    <lineage>
        <taxon>Eukaryota</taxon>
        <taxon>Viridiplantae</taxon>
        <taxon>Chlorophyta</taxon>
        <taxon>core chlorophytes</taxon>
        <taxon>Chlorophyceae</taxon>
        <taxon>CS clade</taxon>
        <taxon>Chlamydomonadales</taxon>
        <taxon>Astrephomenaceae</taxon>
        <taxon>Astrephomene</taxon>
    </lineage>
</organism>